<dbReference type="PANTHER" id="PTHR42709:SF11">
    <property type="entry name" value="DEDA FAMILY PROTEIN"/>
    <property type="match status" value="1"/>
</dbReference>
<organism evidence="3">
    <name type="scientific">uncultured Poseidoniia archaeon</name>
    <dbReference type="NCBI Taxonomy" id="1697135"/>
    <lineage>
        <taxon>Archaea</taxon>
        <taxon>Methanobacteriati</taxon>
        <taxon>Thermoplasmatota</taxon>
        <taxon>Candidatus Poseidoniia</taxon>
        <taxon>environmental samples</taxon>
    </lineage>
</organism>
<dbReference type="InterPro" id="IPR032816">
    <property type="entry name" value="VTT_dom"/>
</dbReference>
<reference evidence="3" key="2">
    <citation type="journal article" date="2015" name="ISME J.">
        <title>A new class of marine Euryarchaeota group II from the Mediterranean deep chlorophyll maximum.</title>
        <authorList>
            <person name="Martin-Cuadrado A.B."/>
            <person name="Garcia-Heredia I."/>
            <person name="Molto A.G."/>
            <person name="Lopez-Ubeda R."/>
            <person name="Kimes N."/>
            <person name="Lopez-Garcia P."/>
            <person name="Moreira D."/>
            <person name="Rodriguez-Valera F."/>
        </authorList>
    </citation>
    <scope>NUCLEOTIDE SEQUENCE</scope>
</reference>
<dbReference type="PANTHER" id="PTHR42709">
    <property type="entry name" value="ALKALINE PHOSPHATASE LIKE PROTEIN"/>
    <property type="match status" value="1"/>
</dbReference>
<feature type="transmembrane region" description="Helical" evidence="1">
    <location>
        <begin position="51"/>
        <end position="75"/>
    </location>
</feature>
<accession>A0A1B1TBL6</accession>
<feature type="transmembrane region" description="Helical" evidence="1">
    <location>
        <begin position="134"/>
        <end position="155"/>
    </location>
</feature>
<evidence type="ECO:0000259" key="2">
    <source>
        <dbReference type="Pfam" id="PF09335"/>
    </source>
</evidence>
<evidence type="ECO:0000256" key="1">
    <source>
        <dbReference type="SAM" id="Phobius"/>
    </source>
</evidence>
<name>A0A1B1TBL6_9ARCH</name>
<feature type="transmembrane region" description="Helical" evidence="1">
    <location>
        <begin position="167"/>
        <end position="188"/>
    </location>
</feature>
<dbReference type="Pfam" id="PF09335">
    <property type="entry name" value="VTT_dom"/>
    <property type="match status" value="1"/>
</dbReference>
<keyword evidence="1" id="KW-0812">Transmembrane</keyword>
<keyword evidence="1" id="KW-1133">Transmembrane helix</keyword>
<proteinExistence type="predicted"/>
<dbReference type="InterPro" id="IPR051311">
    <property type="entry name" value="DedA_domain"/>
</dbReference>
<protein>
    <submittedName>
        <fullName evidence="3">Phosphoesterase PA-phosphatase related protein</fullName>
    </submittedName>
</protein>
<reference evidence="3" key="1">
    <citation type="submission" date="2014-11" db="EMBL/GenBank/DDBJ databases">
        <authorList>
            <person name="Zhu J."/>
            <person name="Qi W."/>
            <person name="Song R."/>
        </authorList>
    </citation>
    <scope>NUCLEOTIDE SEQUENCE</scope>
</reference>
<feature type="domain" description="VTT" evidence="2">
    <location>
        <begin position="36"/>
        <end position="146"/>
    </location>
</feature>
<evidence type="ECO:0000313" key="3">
    <source>
        <dbReference type="EMBL" id="ANV79674.1"/>
    </source>
</evidence>
<feature type="transmembrane region" description="Helical" evidence="1">
    <location>
        <begin position="103"/>
        <end position="122"/>
    </location>
</feature>
<keyword evidence="1" id="KW-0472">Membrane</keyword>
<dbReference type="AlphaFoldDB" id="A0A1B1TBL6"/>
<dbReference type="GO" id="GO:0005886">
    <property type="term" value="C:plasma membrane"/>
    <property type="evidence" value="ECO:0007669"/>
    <property type="project" value="TreeGrafter"/>
</dbReference>
<sequence length="199" mass="21683">MSPSDYFQPFIDWADGFGLFGLALVSASEAAFQPIPPDVLVIPMVIEANSVLAISLIVLVATLSSVFGAFFGYAIGYYGGIPLLERFVSDSNINRLNFLIEKYGSLGVFIAAVSPIPYKALAWIAGAGKMDLRLFALAGIFGRGIRFGSVGFLIGVYGESVQSSLNWLNFTLISILCIIIFIPLLKWWKNMDTEAKHEV</sequence>
<dbReference type="EMBL" id="KP211848">
    <property type="protein sequence ID" value="ANV79674.1"/>
    <property type="molecule type" value="Genomic_DNA"/>
</dbReference>